<gene>
    <name evidence="1" type="ORF">CCAP1982_LOCUS3239</name>
</gene>
<dbReference type="Proteomes" id="UP000606786">
    <property type="component" value="Unassembled WGS sequence"/>
</dbReference>
<evidence type="ECO:0000313" key="1">
    <source>
        <dbReference type="EMBL" id="CAD6994493.1"/>
    </source>
</evidence>
<dbReference type="AlphaFoldDB" id="A0A811UB01"/>
<comment type="caution">
    <text evidence="1">The sequence shown here is derived from an EMBL/GenBank/DDBJ whole genome shotgun (WGS) entry which is preliminary data.</text>
</comment>
<sequence>MVRGLFAHDFVLSFLEADLEGKRGIYHPSSSIPHSWFSTTHQCVYQCSGNGNDKWRVASGGNGEN</sequence>
<organism evidence="1 2">
    <name type="scientific">Ceratitis capitata</name>
    <name type="common">Mediterranean fruit fly</name>
    <name type="synonym">Tephritis capitata</name>
    <dbReference type="NCBI Taxonomy" id="7213"/>
    <lineage>
        <taxon>Eukaryota</taxon>
        <taxon>Metazoa</taxon>
        <taxon>Ecdysozoa</taxon>
        <taxon>Arthropoda</taxon>
        <taxon>Hexapoda</taxon>
        <taxon>Insecta</taxon>
        <taxon>Pterygota</taxon>
        <taxon>Neoptera</taxon>
        <taxon>Endopterygota</taxon>
        <taxon>Diptera</taxon>
        <taxon>Brachycera</taxon>
        <taxon>Muscomorpha</taxon>
        <taxon>Tephritoidea</taxon>
        <taxon>Tephritidae</taxon>
        <taxon>Ceratitis</taxon>
        <taxon>Ceratitis</taxon>
    </lineage>
</organism>
<evidence type="ECO:0000313" key="2">
    <source>
        <dbReference type="Proteomes" id="UP000606786"/>
    </source>
</evidence>
<proteinExistence type="predicted"/>
<protein>
    <submittedName>
        <fullName evidence="1">(Mediterranean fruit fly) hypothetical protein</fullName>
    </submittedName>
</protein>
<accession>A0A811UB01</accession>
<keyword evidence="2" id="KW-1185">Reference proteome</keyword>
<reference evidence="1" key="1">
    <citation type="submission" date="2020-11" db="EMBL/GenBank/DDBJ databases">
        <authorList>
            <person name="Whitehead M."/>
        </authorList>
    </citation>
    <scope>NUCLEOTIDE SEQUENCE</scope>
    <source>
        <strain evidence="1">EGII</strain>
    </source>
</reference>
<name>A0A811UB01_CERCA</name>
<dbReference type="EMBL" id="CAJHJT010000001">
    <property type="protein sequence ID" value="CAD6994493.1"/>
    <property type="molecule type" value="Genomic_DNA"/>
</dbReference>